<keyword evidence="5 6" id="KW-0472">Membrane</keyword>
<dbReference type="InterPro" id="IPR033580">
    <property type="entry name" value="Nurim-like"/>
</dbReference>
<proteinExistence type="inferred from homology"/>
<evidence type="ECO:0000313" key="8">
    <source>
        <dbReference type="EMBL" id="ARN74653.1"/>
    </source>
</evidence>
<dbReference type="KEGG" id="osg:BST96_11275"/>
<evidence type="ECO:0000256" key="3">
    <source>
        <dbReference type="ARBA" id="ARBA00022692"/>
    </source>
</evidence>
<dbReference type="InterPro" id="IPR009915">
    <property type="entry name" value="NnrU_dom"/>
</dbReference>
<dbReference type="Gene3D" id="1.20.120.1630">
    <property type="match status" value="1"/>
</dbReference>
<dbReference type="PANTHER" id="PTHR31040:SF1">
    <property type="entry name" value="NURIM"/>
    <property type="match status" value="1"/>
</dbReference>
<dbReference type="Pfam" id="PF07298">
    <property type="entry name" value="NnrU"/>
    <property type="match status" value="1"/>
</dbReference>
<dbReference type="GO" id="GO:0016020">
    <property type="term" value="C:membrane"/>
    <property type="evidence" value="ECO:0007669"/>
    <property type="project" value="UniProtKB-SubCell"/>
</dbReference>
<reference evidence="8 9" key="1">
    <citation type="submission" date="2016-11" db="EMBL/GenBank/DDBJ databases">
        <title>Trade-off between light-utilization and light-protection in marine flavobacteria.</title>
        <authorList>
            <person name="Kumagai Y."/>
        </authorList>
    </citation>
    <scope>NUCLEOTIDE SEQUENCE [LARGE SCALE GENOMIC DNA]</scope>
    <source>
        <strain evidence="8 9">NBRC 107125</strain>
    </source>
</reference>
<feature type="transmembrane region" description="Helical" evidence="6">
    <location>
        <begin position="182"/>
        <end position="211"/>
    </location>
</feature>
<dbReference type="STRING" id="716816.BST96_11275"/>
<evidence type="ECO:0000256" key="1">
    <source>
        <dbReference type="ARBA" id="ARBA00004141"/>
    </source>
</evidence>
<dbReference type="Proteomes" id="UP000193450">
    <property type="component" value="Chromosome"/>
</dbReference>
<dbReference type="RefSeq" id="WP_085758803.1">
    <property type="nucleotide sequence ID" value="NZ_CP019343.1"/>
</dbReference>
<evidence type="ECO:0000259" key="7">
    <source>
        <dbReference type="Pfam" id="PF07298"/>
    </source>
</evidence>
<evidence type="ECO:0000256" key="6">
    <source>
        <dbReference type="SAM" id="Phobius"/>
    </source>
</evidence>
<sequence length="243" mass="27677">MSKRLLIFIYGLIAYAIGMGGLVWFILFLGSWDFLPQHINSQAPGHLPTALAINGGLMLLFAIQHSVTARPAFKKQLTKLIPPAAERSTYILLSGAIMAMFCLYWQPVEGELWRVEVQPWNTLLVSGYIAGWAIAVLATFQINHFELFGLQQVYYHVKKTAEPPARFTERLFYKVVRHPLQLGVLIGIWITPLMTITHLLLALGMTLYIFIGLHYEEKDLTAQLGARYTDYQNRVRMILPFPK</sequence>
<comment type="similarity">
    <text evidence="2">Belongs to the nurim family.</text>
</comment>
<dbReference type="PANTHER" id="PTHR31040">
    <property type="entry name" value="NURIM"/>
    <property type="match status" value="1"/>
</dbReference>
<keyword evidence="3 6" id="KW-0812">Transmembrane</keyword>
<feature type="transmembrane region" description="Helical" evidence="6">
    <location>
        <begin position="7"/>
        <end position="29"/>
    </location>
</feature>
<gene>
    <name evidence="8" type="ORF">BST96_11275</name>
</gene>
<evidence type="ECO:0000256" key="2">
    <source>
        <dbReference type="ARBA" id="ARBA00010631"/>
    </source>
</evidence>
<accession>A0A1X9NL31</accession>
<name>A0A1X9NL31_9GAMM</name>
<comment type="subcellular location">
    <subcellularLocation>
        <location evidence="1">Membrane</location>
        <topology evidence="1">Multi-pass membrane protein</topology>
    </subcellularLocation>
</comment>
<protein>
    <recommendedName>
        <fullName evidence="7">NnrU domain-containing protein</fullName>
    </recommendedName>
</protein>
<feature type="transmembrane region" description="Helical" evidence="6">
    <location>
        <begin position="90"/>
        <end position="108"/>
    </location>
</feature>
<dbReference type="OrthoDB" id="9789029at2"/>
<feature type="transmembrane region" description="Helical" evidence="6">
    <location>
        <begin position="49"/>
        <end position="69"/>
    </location>
</feature>
<keyword evidence="9" id="KW-1185">Reference proteome</keyword>
<organism evidence="8 9">
    <name type="scientific">Oceanicoccus sagamiensis</name>
    <dbReference type="NCBI Taxonomy" id="716816"/>
    <lineage>
        <taxon>Bacteria</taxon>
        <taxon>Pseudomonadati</taxon>
        <taxon>Pseudomonadota</taxon>
        <taxon>Gammaproteobacteria</taxon>
        <taxon>Cellvibrionales</taxon>
        <taxon>Spongiibacteraceae</taxon>
        <taxon>Oceanicoccus</taxon>
    </lineage>
</organism>
<evidence type="ECO:0000256" key="4">
    <source>
        <dbReference type="ARBA" id="ARBA00022989"/>
    </source>
</evidence>
<dbReference type="EMBL" id="CP019343">
    <property type="protein sequence ID" value="ARN74653.1"/>
    <property type="molecule type" value="Genomic_DNA"/>
</dbReference>
<feature type="transmembrane region" description="Helical" evidence="6">
    <location>
        <begin position="120"/>
        <end position="140"/>
    </location>
</feature>
<evidence type="ECO:0000256" key="5">
    <source>
        <dbReference type="ARBA" id="ARBA00023136"/>
    </source>
</evidence>
<keyword evidence="4 6" id="KW-1133">Transmembrane helix</keyword>
<dbReference type="AlphaFoldDB" id="A0A1X9NL31"/>
<evidence type="ECO:0000313" key="9">
    <source>
        <dbReference type="Proteomes" id="UP000193450"/>
    </source>
</evidence>
<feature type="domain" description="NnrU" evidence="7">
    <location>
        <begin position="57"/>
        <end position="218"/>
    </location>
</feature>